<dbReference type="RefSeq" id="WP_135267153.1">
    <property type="nucleotide sequence ID" value="NZ_CP038436.1"/>
</dbReference>
<dbReference type="KEGG" id="nsn:EXE58_06770"/>
<keyword evidence="4" id="KW-1185">Reference proteome</keyword>
<dbReference type="AlphaFoldDB" id="A0A4P7IDE9"/>
<name>A0A4P7IDE9_9ACTN</name>
<protein>
    <recommendedName>
        <fullName evidence="5">Type VII secretion protein EccB</fullName>
    </recommendedName>
</protein>
<sequence>MATKKDLVEAHAFSRRRLVTAFVSGAPGGREVEPVRPGRVLIGGVALSVLLLAGAAIAGFLIGRPPAGWLDKGSFIISKDTGEQYVVLHGGDDPTLQRVPNYVSAQLLLGEPELAPATVRDKYIREVRLGEDLGIEGAPASLPAEGALVDDGWTACTAAGSGIKLVLEQEPHVEEVADSAFLVTSASRLWLITTAPGVGGVPGPGYRFEMPTDVVESGTVADRLGFGATDLAPRVSEAWLNLFRAGSPLAFDEFGITRKGQPARYSGTSTDLSDYRIGDLLVDPATGDHYLLGDNKPQALSDFAALVYDAVGESAVPLEGGLRSAQDAPDYPAEWPREVPQAQIGGEMCAVLHPSPDEQARVALAINPTGPASSADVPRGRHEVDVAPSGGAYVLSGSEDSVGEGSPYVIDTKGQKYALFGSVVPDYIGYGEVDPPVVPSTWLEFFERGVVLSTNAARRLPEDAAPPSDDEEAAES</sequence>
<dbReference type="InterPro" id="IPR007795">
    <property type="entry name" value="T7SS_EccB"/>
</dbReference>
<evidence type="ECO:0000313" key="4">
    <source>
        <dbReference type="Proteomes" id="UP000294853"/>
    </source>
</evidence>
<feature type="region of interest" description="Disordered" evidence="1">
    <location>
        <begin position="457"/>
        <end position="476"/>
    </location>
</feature>
<evidence type="ECO:0008006" key="5">
    <source>
        <dbReference type="Google" id="ProtNLM"/>
    </source>
</evidence>
<dbReference type="Proteomes" id="UP000294853">
    <property type="component" value="Chromosome"/>
</dbReference>
<organism evidence="3 4">
    <name type="scientific">Nocardioides seonyuensis</name>
    <dbReference type="NCBI Taxonomy" id="2518371"/>
    <lineage>
        <taxon>Bacteria</taxon>
        <taxon>Bacillati</taxon>
        <taxon>Actinomycetota</taxon>
        <taxon>Actinomycetes</taxon>
        <taxon>Propionibacteriales</taxon>
        <taxon>Nocardioidaceae</taxon>
        <taxon>Nocardioides</taxon>
    </lineage>
</organism>
<dbReference type="PANTHER" id="PTHR40765:SF2">
    <property type="entry name" value="ESX-2 SECRETION SYSTEM ATPASE ECCB2"/>
    <property type="match status" value="1"/>
</dbReference>
<feature type="transmembrane region" description="Helical" evidence="2">
    <location>
        <begin position="40"/>
        <end position="62"/>
    </location>
</feature>
<dbReference type="Gene3D" id="3.30.2390.20">
    <property type="entry name" value="Type VII secretion system EccB, repeat 1 domain"/>
    <property type="match status" value="1"/>
</dbReference>
<dbReference type="GO" id="GO:0005576">
    <property type="term" value="C:extracellular region"/>
    <property type="evidence" value="ECO:0007669"/>
    <property type="project" value="TreeGrafter"/>
</dbReference>
<dbReference type="EMBL" id="CP038436">
    <property type="protein sequence ID" value="QBX55185.1"/>
    <property type="molecule type" value="Genomic_DNA"/>
</dbReference>
<keyword evidence="2" id="KW-0472">Membrane</keyword>
<gene>
    <name evidence="3" type="ORF">EXE58_06770</name>
</gene>
<dbReference type="PANTHER" id="PTHR40765">
    <property type="entry name" value="ESX-2 SECRETION SYSTEM ATPASE ECCB2"/>
    <property type="match status" value="1"/>
</dbReference>
<evidence type="ECO:0000256" key="2">
    <source>
        <dbReference type="SAM" id="Phobius"/>
    </source>
</evidence>
<dbReference type="InterPro" id="IPR044857">
    <property type="entry name" value="T7SS_EccB_R1"/>
</dbReference>
<accession>A0A4P7IDE9</accession>
<reference evidence="3 4" key="1">
    <citation type="submission" date="2019-03" db="EMBL/GenBank/DDBJ databases">
        <title>Three New Species of Nocardioides, Nocardioides euryhalodurans sp. nov., Nocardioides seonyuensis sp. nov. and Nocardioides eburneoflavus sp. nov. Iolated from Soil.</title>
        <authorList>
            <person name="Roh S.G."/>
            <person name="Lee C."/>
            <person name="Kim M.-K."/>
            <person name="Kim S.B."/>
        </authorList>
    </citation>
    <scope>NUCLEOTIDE SEQUENCE [LARGE SCALE GENOMIC DNA]</scope>
    <source>
        <strain evidence="3 4">MMS17-SY207-3</strain>
    </source>
</reference>
<dbReference type="Pfam" id="PF05108">
    <property type="entry name" value="T7SS_ESX1_EccB"/>
    <property type="match status" value="1"/>
</dbReference>
<evidence type="ECO:0000313" key="3">
    <source>
        <dbReference type="EMBL" id="QBX55185.1"/>
    </source>
</evidence>
<dbReference type="OrthoDB" id="3847604at2"/>
<proteinExistence type="predicted"/>
<keyword evidence="2" id="KW-1133">Transmembrane helix</keyword>
<evidence type="ECO:0000256" key="1">
    <source>
        <dbReference type="SAM" id="MobiDB-lite"/>
    </source>
</evidence>
<keyword evidence="2" id="KW-0812">Transmembrane</keyword>